<dbReference type="InterPro" id="IPR036345">
    <property type="entry name" value="ExoRNase_PH_dom2_sf"/>
</dbReference>
<comment type="caution">
    <text evidence="1">The sequence shown here is derived from an EMBL/GenBank/DDBJ whole genome shotgun (WGS) entry which is preliminary data.</text>
</comment>
<gene>
    <name evidence="1" type="ORF">B6D57_02415</name>
</gene>
<feature type="non-terminal residue" evidence="1">
    <location>
        <position position="1"/>
    </location>
</feature>
<organism evidence="1 2">
    <name type="scientific">Candidatus Coatesbacteria bacterium 4484_99</name>
    <dbReference type="NCBI Taxonomy" id="1970774"/>
    <lineage>
        <taxon>Bacteria</taxon>
        <taxon>Candidatus Coatesiibacteriota</taxon>
    </lineage>
</organism>
<sequence length="45" mass="5186">KIIEIQGTAERKPFTRDTLNTILNMSEKAVMQIIEKQIKSLGIER</sequence>
<proteinExistence type="predicted"/>
<reference evidence="2" key="1">
    <citation type="submission" date="2017-03" db="EMBL/GenBank/DDBJ databases">
        <title>Novel pathways for hydrocarbon cycling and metabolic interdependencies in hydrothermal sediment communities.</title>
        <authorList>
            <person name="Dombrowski N."/>
            <person name="Seitz K."/>
            <person name="Teske A."/>
            <person name="Baker B."/>
        </authorList>
    </citation>
    <scope>NUCLEOTIDE SEQUENCE [LARGE SCALE GENOMIC DNA]</scope>
</reference>
<protein>
    <submittedName>
        <fullName evidence="1">Ribonuclease PH</fullName>
    </submittedName>
</protein>
<evidence type="ECO:0000313" key="1">
    <source>
        <dbReference type="EMBL" id="OQX90662.1"/>
    </source>
</evidence>
<accession>A0A1W9S1Y7</accession>
<evidence type="ECO:0000313" key="2">
    <source>
        <dbReference type="Proteomes" id="UP000192611"/>
    </source>
</evidence>
<dbReference type="SUPFAM" id="SSF55666">
    <property type="entry name" value="Ribonuclease PH domain 2-like"/>
    <property type="match status" value="1"/>
</dbReference>
<dbReference type="EMBL" id="NATQ01000036">
    <property type="protein sequence ID" value="OQX90662.1"/>
    <property type="molecule type" value="Genomic_DNA"/>
</dbReference>
<dbReference type="Proteomes" id="UP000192611">
    <property type="component" value="Unassembled WGS sequence"/>
</dbReference>
<dbReference type="AlphaFoldDB" id="A0A1W9S1Y7"/>
<name>A0A1W9S1Y7_9BACT</name>